<dbReference type="EMBL" id="OU963922">
    <property type="protein sequence ID" value="CAH0689158.1"/>
    <property type="molecule type" value="Genomic_DNA"/>
</dbReference>
<keyword evidence="2" id="KW-0719">Serine esterase</keyword>
<evidence type="ECO:0000259" key="6">
    <source>
        <dbReference type="Pfam" id="PF00135"/>
    </source>
</evidence>
<dbReference type="Proteomes" id="UP001153292">
    <property type="component" value="Chromosome 29"/>
</dbReference>
<dbReference type="Gene3D" id="3.40.50.1820">
    <property type="entry name" value="alpha/beta hydrolase"/>
    <property type="match status" value="1"/>
</dbReference>
<keyword evidence="5" id="KW-0732">Signal</keyword>
<evidence type="ECO:0000256" key="3">
    <source>
        <dbReference type="ARBA" id="ARBA00022801"/>
    </source>
</evidence>
<evidence type="ECO:0000256" key="5">
    <source>
        <dbReference type="SAM" id="SignalP"/>
    </source>
</evidence>
<comment type="similarity">
    <text evidence="1">Belongs to the type-B carboxylesterase/lipase family.</text>
</comment>
<organism evidence="7 8">
    <name type="scientific">Chilo suppressalis</name>
    <name type="common">Asiatic rice borer moth</name>
    <dbReference type="NCBI Taxonomy" id="168631"/>
    <lineage>
        <taxon>Eukaryota</taxon>
        <taxon>Metazoa</taxon>
        <taxon>Ecdysozoa</taxon>
        <taxon>Arthropoda</taxon>
        <taxon>Hexapoda</taxon>
        <taxon>Insecta</taxon>
        <taxon>Pterygota</taxon>
        <taxon>Neoptera</taxon>
        <taxon>Endopterygota</taxon>
        <taxon>Lepidoptera</taxon>
        <taxon>Glossata</taxon>
        <taxon>Ditrysia</taxon>
        <taxon>Pyraloidea</taxon>
        <taxon>Crambidae</taxon>
        <taxon>Crambinae</taxon>
        <taxon>Chilo</taxon>
    </lineage>
</organism>
<feature type="chain" id="PRO_5046179460" description="Carboxylesterase type B domain-containing protein" evidence="5">
    <location>
        <begin position="20"/>
        <end position="540"/>
    </location>
</feature>
<dbReference type="Pfam" id="PF00135">
    <property type="entry name" value="COesterase"/>
    <property type="match status" value="1"/>
</dbReference>
<keyword evidence="8" id="KW-1185">Reference proteome</keyword>
<proteinExistence type="inferred from homology"/>
<keyword evidence="4" id="KW-0325">Glycoprotein</keyword>
<feature type="domain" description="Carboxylesterase type B" evidence="6">
    <location>
        <begin position="20"/>
        <end position="530"/>
    </location>
</feature>
<evidence type="ECO:0000313" key="7">
    <source>
        <dbReference type="EMBL" id="CAH0689158.1"/>
    </source>
</evidence>
<accession>A0ABN8EGJ2</accession>
<dbReference type="SUPFAM" id="SSF53474">
    <property type="entry name" value="alpha/beta-Hydrolases"/>
    <property type="match status" value="1"/>
</dbReference>
<dbReference type="PROSITE" id="PS00941">
    <property type="entry name" value="CARBOXYLESTERASE_B_2"/>
    <property type="match status" value="1"/>
</dbReference>
<protein>
    <recommendedName>
        <fullName evidence="6">Carboxylesterase type B domain-containing protein</fullName>
    </recommendedName>
</protein>
<evidence type="ECO:0000256" key="1">
    <source>
        <dbReference type="ARBA" id="ARBA00005964"/>
    </source>
</evidence>
<dbReference type="PANTHER" id="PTHR43142:SF1">
    <property type="entry name" value="CARBOXYLIC ESTER HYDROLASE"/>
    <property type="match status" value="1"/>
</dbReference>
<evidence type="ECO:0000256" key="4">
    <source>
        <dbReference type="ARBA" id="ARBA00023180"/>
    </source>
</evidence>
<dbReference type="PANTHER" id="PTHR43142">
    <property type="entry name" value="CARBOXYLIC ESTER HYDROLASE"/>
    <property type="match status" value="1"/>
</dbReference>
<dbReference type="InterPro" id="IPR019819">
    <property type="entry name" value="Carboxylesterase_B_CS"/>
</dbReference>
<name>A0ABN8EGJ2_CHISP</name>
<reference evidence="7" key="1">
    <citation type="submission" date="2021-12" db="EMBL/GenBank/DDBJ databases">
        <authorList>
            <person name="King R."/>
        </authorList>
    </citation>
    <scope>NUCLEOTIDE SEQUENCE</scope>
</reference>
<dbReference type="InterPro" id="IPR002018">
    <property type="entry name" value="CarbesteraseB"/>
</dbReference>
<gene>
    <name evidence="7" type="ORF">CHILSU_LOCUS7763</name>
</gene>
<feature type="signal peptide" evidence="5">
    <location>
        <begin position="1"/>
        <end position="19"/>
    </location>
</feature>
<evidence type="ECO:0000313" key="8">
    <source>
        <dbReference type="Proteomes" id="UP001153292"/>
    </source>
</evidence>
<keyword evidence="3" id="KW-0378">Hydrolase</keyword>
<dbReference type="InterPro" id="IPR029058">
    <property type="entry name" value="AB_hydrolase_fold"/>
</dbReference>
<evidence type="ECO:0000256" key="2">
    <source>
        <dbReference type="ARBA" id="ARBA00022487"/>
    </source>
</evidence>
<sequence>MTLKLIILLYRYIIMFCEATVEQGALQGKILEAYDGRKYYSFEGIPYAKPPVGDLRFKNPEPLDSWPGLKDCTKPGNRCAQINPLSGKGFEGSEDCLYLNVYTPSLPAKKIENLPVLFFIHGGKLILGYGDYYQPDYFLRHDVILVTVNYRLNVLGFLCLDMPEAPGNVGMKDCAVALRWVKRNISNFNGDSNNITVFGESAGAAIGSSFLCSQMTIGLFSKIILQSANHIADIFMHVQDNVNVGRQIASVLGKELDDKKSIYDFLKNTPVEDLVEAYISTEMARHPYDISPICMPVIEKEFEGVERMLTELPKDSMRNNNFQKVPILMGSQEYEAAVFIRQDDDGIFYEKDLKFTVPQCLYLKETDSEFRKITNAVKQFYFQDKEIGDSTREQYVLMMSDALFNREIIYFAELASKYNDRGVFVYEFNYEGNLNFDVMKNMEIKGTTHGDLIQYQFYRKSKHKRCTERDMKLIDLLSETWCNFAKHGKPTWSNQPVEWLSYTPKHRHTLSIDENIKLVENKTYARCKFWIDICERKANL</sequence>